<dbReference type="EMBL" id="JAMZFT010000002">
    <property type="protein sequence ID" value="MCP1336846.1"/>
    <property type="molecule type" value="Genomic_DNA"/>
</dbReference>
<protein>
    <submittedName>
        <fullName evidence="11">OmpA family protein</fullName>
    </submittedName>
</protein>
<evidence type="ECO:0000256" key="3">
    <source>
        <dbReference type="ARBA" id="ARBA00022475"/>
    </source>
</evidence>
<keyword evidence="12" id="KW-1185">Reference proteome</keyword>
<dbReference type="GO" id="GO:0005886">
    <property type="term" value="C:plasma membrane"/>
    <property type="evidence" value="ECO:0007669"/>
    <property type="project" value="UniProtKB-SubCell"/>
</dbReference>
<dbReference type="InterPro" id="IPR050330">
    <property type="entry name" value="Bact_OuterMem_StrucFunc"/>
</dbReference>
<evidence type="ECO:0000313" key="12">
    <source>
        <dbReference type="Proteomes" id="UP001055804"/>
    </source>
</evidence>
<reference evidence="11" key="1">
    <citation type="submission" date="2022-06" db="EMBL/GenBank/DDBJ databases">
        <title>Isolation and Genomics of Futiania mangrovii gen. nov., sp. nov., a Rare and Metabolically-versatile member in the Class Alphaproteobacteria.</title>
        <authorList>
            <person name="Liu L."/>
            <person name="Huang W.-C."/>
            <person name="Pan J."/>
            <person name="Li J."/>
            <person name="Huang Y."/>
            <person name="Du H."/>
            <person name="Liu Y."/>
            <person name="Li M."/>
        </authorList>
    </citation>
    <scope>NUCLEOTIDE SEQUENCE</scope>
    <source>
        <strain evidence="11">FT118</strain>
    </source>
</reference>
<sequence>MASQTQDRPIIIKKVAAPAAEGHHGGAWKVAYADFVTAMMAFFLLMWLLNATTEDQRKGIADYFDPRVPVSRISGGGTSLLHGDSAFTQEQLAASATGGTRTTRTEVPPGADPISTGAELQARETAADPAEQAALDAAKAKIEAARANGGELAQHLRVTETPEGLRIDIVDVDGRPMFATGSSEPTPLLRQLLAIVADVVGMTVNPVKVTGHTDALPFRGDAGYGNWELSTERAQAARRTLEANGLGTARIERVEGRADRDPILPEAPEAAENRRIGIVLLRVGAPG</sequence>
<dbReference type="Gene3D" id="3.30.1330.60">
    <property type="entry name" value="OmpA-like domain"/>
    <property type="match status" value="1"/>
</dbReference>
<evidence type="ECO:0000259" key="10">
    <source>
        <dbReference type="PROSITE" id="PS51123"/>
    </source>
</evidence>
<comment type="subcellular location">
    <subcellularLocation>
        <location evidence="1">Cell membrane</location>
        <topology evidence="1">Single-pass membrane protein</topology>
    </subcellularLocation>
</comment>
<feature type="domain" description="OmpA-like" evidence="10">
    <location>
        <begin position="165"/>
        <end position="284"/>
    </location>
</feature>
<dbReference type="AlphaFoldDB" id="A0A9J6PEK3"/>
<evidence type="ECO:0000256" key="1">
    <source>
        <dbReference type="ARBA" id="ARBA00004162"/>
    </source>
</evidence>
<organism evidence="11 12">
    <name type="scientific">Futiania mangrovi</name>
    <dbReference type="NCBI Taxonomy" id="2959716"/>
    <lineage>
        <taxon>Bacteria</taxon>
        <taxon>Pseudomonadati</taxon>
        <taxon>Pseudomonadota</taxon>
        <taxon>Alphaproteobacteria</taxon>
        <taxon>Futianiales</taxon>
        <taxon>Futianiaceae</taxon>
        <taxon>Futiania</taxon>
    </lineage>
</organism>
<evidence type="ECO:0000256" key="5">
    <source>
        <dbReference type="ARBA" id="ARBA00022989"/>
    </source>
</evidence>
<dbReference type="InterPro" id="IPR025713">
    <property type="entry name" value="MotB-like_N_dom"/>
</dbReference>
<evidence type="ECO:0000256" key="7">
    <source>
        <dbReference type="PROSITE-ProRule" id="PRU00473"/>
    </source>
</evidence>
<dbReference type="CDD" id="cd07185">
    <property type="entry name" value="OmpA_C-like"/>
    <property type="match status" value="1"/>
</dbReference>
<dbReference type="Pfam" id="PF13677">
    <property type="entry name" value="MotB_plug"/>
    <property type="match status" value="1"/>
</dbReference>
<dbReference type="Pfam" id="PF00691">
    <property type="entry name" value="OmpA"/>
    <property type="match status" value="1"/>
</dbReference>
<proteinExistence type="inferred from homology"/>
<keyword evidence="4 9" id="KW-0812">Transmembrane</keyword>
<dbReference type="InterPro" id="IPR006665">
    <property type="entry name" value="OmpA-like"/>
</dbReference>
<evidence type="ECO:0000256" key="4">
    <source>
        <dbReference type="ARBA" id="ARBA00022692"/>
    </source>
</evidence>
<accession>A0A9J6PEK3</accession>
<gene>
    <name evidence="11" type="ORF">NJQ99_10535</name>
</gene>
<dbReference type="InterPro" id="IPR036737">
    <property type="entry name" value="OmpA-like_sf"/>
</dbReference>
<comment type="similarity">
    <text evidence="2">Belongs to the MotB family.</text>
</comment>
<dbReference type="PROSITE" id="PS51123">
    <property type="entry name" value="OMPA_2"/>
    <property type="match status" value="1"/>
</dbReference>
<evidence type="ECO:0000256" key="8">
    <source>
        <dbReference type="SAM" id="MobiDB-lite"/>
    </source>
</evidence>
<feature type="region of interest" description="Disordered" evidence="8">
    <location>
        <begin position="92"/>
        <end position="112"/>
    </location>
</feature>
<evidence type="ECO:0000256" key="9">
    <source>
        <dbReference type="SAM" id="Phobius"/>
    </source>
</evidence>
<dbReference type="PANTHER" id="PTHR30329">
    <property type="entry name" value="STATOR ELEMENT OF FLAGELLAR MOTOR COMPLEX"/>
    <property type="match status" value="1"/>
</dbReference>
<keyword evidence="6 7" id="KW-0472">Membrane</keyword>
<comment type="caution">
    <text evidence="11">The sequence shown here is derived from an EMBL/GenBank/DDBJ whole genome shotgun (WGS) entry which is preliminary data.</text>
</comment>
<keyword evidence="5 9" id="KW-1133">Transmembrane helix</keyword>
<dbReference type="PANTHER" id="PTHR30329:SF21">
    <property type="entry name" value="LIPOPROTEIN YIAD-RELATED"/>
    <property type="match status" value="1"/>
</dbReference>
<dbReference type="RefSeq" id="WP_269332788.1">
    <property type="nucleotide sequence ID" value="NZ_JAMZFT010000002.1"/>
</dbReference>
<name>A0A9J6PEK3_9PROT</name>
<dbReference type="SUPFAM" id="SSF103088">
    <property type="entry name" value="OmpA-like"/>
    <property type="match status" value="1"/>
</dbReference>
<keyword evidence="3" id="KW-1003">Cell membrane</keyword>
<evidence type="ECO:0000256" key="2">
    <source>
        <dbReference type="ARBA" id="ARBA00008914"/>
    </source>
</evidence>
<evidence type="ECO:0000313" key="11">
    <source>
        <dbReference type="EMBL" id="MCP1336846.1"/>
    </source>
</evidence>
<evidence type="ECO:0000256" key="6">
    <source>
        <dbReference type="ARBA" id="ARBA00023136"/>
    </source>
</evidence>
<dbReference type="Proteomes" id="UP001055804">
    <property type="component" value="Unassembled WGS sequence"/>
</dbReference>
<feature type="transmembrane region" description="Helical" evidence="9">
    <location>
        <begin position="30"/>
        <end position="49"/>
    </location>
</feature>